<dbReference type="RefSeq" id="XP_056770382.1">
    <property type="nucleotide sequence ID" value="XM_056906275.1"/>
</dbReference>
<dbReference type="GO" id="GO:0046873">
    <property type="term" value="F:metal ion transmembrane transporter activity"/>
    <property type="evidence" value="ECO:0007669"/>
    <property type="project" value="InterPro"/>
</dbReference>
<dbReference type="InterPro" id="IPR002523">
    <property type="entry name" value="MgTranspt_CorA/ZnTranspt_ZntB"/>
</dbReference>
<gene>
    <name evidence="6" type="ORF">N7458_002892</name>
</gene>
<evidence type="ECO:0000256" key="3">
    <source>
        <dbReference type="ARBA" id="ARBA00022989"/>
    </source>
</evidence>
<dbReference type="AlphaFoldDB" id="A0AAD6CDP7"/>
<proteinExistence type="predicted"/>
<evidence type="ECO:0000313" key="7">
    <source>
        <dbReference type="Proteomes" id="UP001213681"/>
    </source>
</evidence>
<evidence type="ECO:0000256" key="4">
    <source>
        <dbReference type="ARBA" id="ARBA00023136"/>
    </source>
</evidence>
<keyword evidence="3 5" id="KW-1133">Transmembrane helix</keyword>
<organism evidence="6 7">
    <name type="scientific">Penicillium daleae</name>
    <dbReference type="NCBI Taxonomy" id="63821"/>
    <lineage>
        <taxon>Eukaryota</taxon>
        <taxon>Fungi</taxon>
        <taxon>Dikarya</taxon>
        <taxon>Ascomycota</taxon>
        <taxon>Pezizomycotina</taxon>
        <taxon>Eurotiomycetes</taxon>
        <taxon>Eurotiomycetidae</taxon>
        <taxon>Eurotiales</taxon>
        <taxon>Aspergillaceae</taxon>
        <taxon>Penicillium</taxon>
    </lineage>
</organism>
<dbReference type="GeneID" id="81596518"/>
<dbReference type="Gene3D" id="1.20.58.340">
    <property type="entry name" value="Magnesium transport protein CorA, transmembrane region"/>
    <property type="match status" value="1"/>
</dbReference>
<evidence type="ECO:0000256" key="1">
    <source>
        <dbReference type="ARBA" id="ARBA00004141"/>
    </source>
</evidence>
<feature type="transmembrane region" description="Helical" evidence="5">
    <location>
        <begin position="454"/>
        <end position="474"/>
    </location>
</feature>
<feature type="transmembrane region" description="Helical" evidence="5">
    <location>
        <begin position="486"/>
        <end position="506"/>
    </location>
</feature>
<comment type="subcellular location">
    <subcellularLocation>
        <location evidence="1">Membrane</location>
        <topology evidence="1">Multi-pass membrane protein</topology>
    </subcellularLocation>
</comment>
<evidence type="ECO:0000256" key="2">
    <source>
        <dbReference type="ARBA" id="ARBA00022692"/>
    </source>
</evidence>
<keyword evidence="2 5" id="KW-0812">Transmembrane</keyword>
<comment type="caution">
    <text evidence="6">The sequence shown here is derived from an EMBL/GenBank/DDBJ whole genome shotgun (WGS) entry which is preliminary data.</text>
</comment>
<dbReference type="GO" id="GO:0016020">
    <property type="term" value="C:membrane"/>
    <property type="evidence" value="ECO:0007669"/>
    <property type="project" value="UniProtKB-SubCell"/>
</dbReference>
<evidence type="ECO:0000256" key="5">
    <source>
        <dbReference type="SAM" id="Phobius"/>
    </source>
</evidence>
<dbReference type="SUPFAM" id="SSF144083">
    <property type="entry name" value="Magnesium transport protein CorA, transmembrane region"/>
    <property type="match status" value="1"/>
</dbReference>
<protein>
    <submittedName>
        <fullName evidence="6">Uncharacterized protein</fullName>
    </submittedName>
</protein>
<accession>A0AAD6CDP7</accession>
<dbReference type="EMBL" id="JAPVEA010000002">
    <property type="protein sequence ID" value="KAJ5461340.1"/>
    <property type="molecule type" value="Genomic_DNA"/>
</dbReference>
<dbReference type="Pfam" id="PF01544">
    <property type="entry name" value="CorA"/>
    <property type="match status" value="1"/>
</dbReference>
<sequence>MNSNSGSDVIPEELYARAVDAYFRRNKTTTLYPGDNYRYLRDLLCRPYPWGGSKLISTTSTSSTPFSHVIISRYNSHRTRETLSFDCGDQGLGEFRNSTPKPGDVVFLRGYASPQWLNAVGAKYRVDAEAFRRHLDIKQAPLYFDLPSLQSTSIHIISIPLISIGIWSNAISASDMDDVRRETSKGDIHTHSFRNPPRSGVGSSIVREYLMLDEKYFAIEQQLSVHVHEMVIWSDSGRNLSGDDTQVWSPCNSRNISRISILPVFQYQRKMFVQHVGAIETGFDHPDMANTFQSASLLPLRHGDSLNHDVAQADALYALSEIFRFCAFSESQFINLISHTLEQQRNQPLEQLAKILSNLTYYKRILDSHAERLKVIISCLIAGGGPTWPRATEPGHRAVVEATITALKADFEQLAYRINLLSKQCADDSLFLMNRVVVNDTKHGIIQAQNTANLTLLAFYFIPLTLITSFFGMNFKEIQDSKGPKLSLWLFFVIAVPSLFLAWMGFKYLQKLERSQGFVL</sequence>
<keyword evidence="4 5" id="KW-0472">Membrane</keyword>
<keyword evidence="7" id="KW-1185">Reference proteome</keyword>
<name>A0AAD6CDP7_9EURO</name>
<dbReference type="InterPro" id="IPR045863">
    <property type="entry name" value="CorA_TM1_TM2"/>
</dbReference>
<dbReference type="Proteomes" id="UP001213681">
    <property type="component" value="Unassembled WGS sequence"/>
</dbReference>
<evidence type="ECO:0000313" key="6">
    <source>
        <dbReference type="EMBL" id="KAJ5461340.1"/>
    </source>
</evidence>
<reference evidence="6" key="1">
    <citation type="submission" date="2022-12" db="EMBL/GenBank/DDBJ databases">
        <authorList>
            <person name="Petersen C."/>
        </authorList>
    </citation>
    <scope>NUCLEOTIDE SEQUENCE</scope>
    <source>
        <strain evidence="6">IBT 16125</strain>
    </source>
</reference>
<reference evidence="6" key="2">
    <citation type="journal article" date="2023" name="IMA Fungus">
        <title>Comparative genomic study of the Penicillium genus elucidates a diverse pangenome and 15 lateral gene transfer events.</title>
        <authorList>
            <person name="Petersen C."/>
            <person name="Sorensen T."/>
            <person name="Nielsen M.R."/>
            <person name="Sondergaard T.E."/>
            <person name="Sorensen J.L."/>
            <person name="Fitzpatrick D.A."/>
            <person name="Frisvad J.C."/>
            <person name="Nielsen K.L."/>
        </authorList>
    </citation>
    <scope>NUCLEOTIDE SEQUENCE</scope>
    <source>
        <strain evidence="6">IBT 16125</strain>
    </source>
</reference>